<dbReference type="EMBL" id="QPMM01000010">
    <property type="protein sequence ID" value="RFS20491.1"/>
    <property type="molecule type" value="Genomic_DNA"/>
</dbReference>
<gene>
    <name evidence="4" type="ORF">DVR12_18150</name>
</gene>
<name>A0A3E1Y6F6_9BACT</name>
<accession>A0A3E1Y6F6</accession>
<keyword evidence="1" id="KW-0378">Hydrolase</keyword>
<evidence type="ECO:0000259" key="3">
    <source>
        <dbReference type="PROSITE" id="PS51194"/>
    </source>
</evidence>
<dbReference type="InterPro" id="IPR001650">
    <property type="entry name" value="Helicase_C-like"/>
</dbReference>
<dbReference type="InterPro" id="IPR038718">
    <property type="entry name" value="SNF2-like_sf"/>
</dbReference>
<comment type="caution">
    <text evidence="4">The sequence shown here is derived from an EMBL/GenBank/DDBJ whole genome shotgun (WGS) entry which is preliminary data.</text>
</comment>
<protein>
    <submittedName>
        <fullName evidence="4">ATP-dependent helicase</fullName>
    </submittedName>
</protein>
<dbReference type="SUPFAM" id="SSF52540">
    <property type="entry name" value="P-loop containing nucleoside triphosphate hydrolases"/>
    <property type="match status" value="2"/>
</dbReference>
<evidence type="ECO:0000259" key="2">
    <source>
        <dbReference type="PROSITE" id="PS51192"/>
    </source>
</evidence>
<dbReference type="Pfam" id="PF00271">
    <property type="entry name" value="Helicase_C"/>
    <property type="match status" value="1"/>
</dbReference>
<dbReference type="InterPro" id="IPR027417">
    <property type="entry name" value="P-loop_NTPase"/>
</dbReference>
<dbReference type="InterPro" id="IPR049730">
    <property type="entry name" value="SNF2/RAD54-like_C"/>
</dbReference>
<evidence type="ECO:0000313" key="5">
    <source>
        <dbReference type="Proteomes" id="UP000260644"/>
    </source>
</evidence>
<organism evidence="4 5">
    <name type="scientific">Chitinophaga silvatica</name>
    <dbReference type="NCBI Taxonomy" id="2282649"/>
    <lineage>
        <taxon>Bacteria</taxon>
        <taxon>Pseudomonadati</taxon>
        <taxon>Bacteroidota</taxon>
        <taxon>Chitinophagia</taxon>
        <taxon>Chitinophagales</taxon>
        <taxon>Chitinophagaceae</taxon>
        <taxon>Chitinophaga</taxon>
    </lineage>
</organism>
<dbReference type="SMART" id="SM00490">
    <property type="entry name" value="HELICc"/>
    <property type="match status" value="1"/>
</dbReference>
<keyword evidence="4" id="KW-0547">Nucleotide-binding</keyword>
<proteinExistence type="predicted"/>
<dbReference type="Proteomes" id="UP000260644">
    <property type="component" value="Unassembled WGS sequence"/>
</dbReference>
<dbReference type="InterPro" id="IPR014001">
    <property type="entry name" value="Helicase_ATP-bd"/>
</dbReference>
<reference evidence="4 5" key="1">
    <citation type="submission" date="2018-07" db="EMBL/GenBank/DDBJ databases">
        <title>Chitinophaga K2CV101002-2 sp. nov., isolated from a monsoon evergreen broad-leaved forest soil.</title>
        <authorList>
            <person name="Lv Y."/>
        </authorList>
    </citation>
    <scope>NUCLEOTIDE SEQUENCE [LARGE SCALE GENOMIC DNA]</scope>
    <source>
        <strain evidence="4 5">GDMCC 1.1288</strain>
    </source>
</reference>
<keyword evidence="4" id="KW-0067">ATP-binding</keyword>
<dbReference type="RefSeq" id="WP_116977213.1">
    <property type="nucleotide sequence ID" value="NZ_QPMM01000010.1"/>
</dbReference>
<dbReference type="GO" id="GO:0004386">
    <property type="term" value="F:helicase activity"/>
    <property type="evidence" value="ECO:0007669"/>
    <property type="project" value="UniProtKB-KW"/>
</dbReference>
<sequence length="1332" mass="150396">MVNEQYYRQQYKELSIEMKYIVDVLSFYLHPLEHHIIIDALKKLTPLQDADIAALVKILIAKKLVVKQVTGTYSVPPALNFLIFPEVVSNPDYSFLTQLTRGINPIFFQVNIRAQEFQQLLTAYFTGSRSLLLLPVKKLEQELSSYLPAISYLLYFPVYTDLLNYFSQESMDKLVEYALNDQLLKLAPLQELSIFADQYSYAYPLIPLLQGTLTTGSDSFYWKGVEGLYSGKIEEAQSFFNKGLKAQRQLDKKNTLPASSVWAFYYAYLLTQLSGKEITALVEKLTTSYDRKSIPDFIPAICLLHLHAGRKEKAENQLLLILERNDSPLLSLLAILSLKLFHPRSKLLKQFYPLIGQLLSESVAAKYNLLAYELLGLYQEENYMGYETLFHQLNKQIGTPSLFLQSAPAPEWERLLNILLETEQNNNKAKTPEATRIIYLLDFNHYTIQPIIQSYQGNSWSNGRNLALKKLKEGKMQGMTDQDFRIANTIQKDHYYNNDGEHYSFSERVWQEIAGHPFLFADDASTNVEVIIGKPELSINTNSYGYTFSANLQDFSSNTVFVRESETRLKVIQLTPQQRKLLQTLDQIAYVPETGKTKLTEVIKSLGTHLTIHADIGELNADLMKVTADARIVVQLVPLGEGLKGAFYVKPFNAEPPYCKPGKGALHVIGISKGIKVQTTRNLEEEQRLFHSFLSLIEGIVSSEFTEDAIIFEDPLDCLELLEIIQQNPDIVRAEWPEGERYKVTKSAGFMHLRMSIQEKHHWFQCEGELKVDEDTVLSLQSLLDTTRTSKKRFIELQGGAYLALNSDLRKRLNELAIASVFDHGKINIQPFALPLLDELLEKAGSVTTDKGFDKFVHKRAAALMEQATVPVALQTTLRPYQEEGFHWMTRLAAWGAGACLADDMGLGKTIQAIALLLHRAEDGAALIICPASVIPNWISEINKFAPTLTVVSLAQGDRAAIIKNAGPFTVVLTTYGVLQTSDELPATKWHTIVLDEAHTIKNFQTKTARAALKLQGTFRLMLTGTPIQNHTLELWSLFNFLNPGLLGSLEHFNKQFVFPAVRNPAAEIKQHLRKLVSPFLLRRTKTSVLDELPPKTEITKLIRLSPSEKAFYEALRRTALEHIKTQEGKHGQQHIRALAEITRLRLAACNPALVDTETDILSSKLSAFQEIVEELIANNHRALVFSQFVQHLGLVKQALDRLGIEYLYLDGSTTIKQREQRVKEFQAGKGALFLISLKAGGQGLNLTAADYVIQLDPWWNPAIEDQAADRAYRIGQTRPVTVYRLVAEQTIEEKIIQLHHLKKELAEQLLTGSEAAGSLTTEDLLDLLSEG</sequence>
<dbReference type="PROSITE" id="PS51192">
    <property type="entry name" value="HELICASE_ATP_BIND_1"/>
    <property type="match status" value="1"/>
</dbReference>
<dbReference type="GO" id="GO:0016787">
    <property type="term" value="F:hydrolase activity"/>
    <property type="evidence" value="ECO:0007669"/>
    <property type="project" value="UniProtKB-KW"/>
</dbReference>
<keyword evidence="4" id="KW-0347">Helicase</keyword>
<dbReference type="Gene3D" id="3.40.50.300">
    <property type="entry name" value="P-loop containing nucleotide triphosphate hydrolases"/>
    <property type="match status" value="1"/>
</dbReference>
<keyword evidence="5" id="KW-1185">Reference proteome</keyword>
<evidence type="ECO:0000256" key="1">
    <source>
        <dbReference type="ARBA" id="ARBA00022801"/>
    </source>
</evidence>
<dbReference type="InterPro" id="IPR000330">
    <property type="entry name" value="SNF2_N"/>
</dbReference>
<dbReference type="Pfam" id="PF00176">
    <property type="entry name" value="SNF2-rel_dom"/>
    <property type="match status" value="1"/>
</dbReference>
<dbReference type="PROSITE" id="PS51194">
    <property type="entry name" value="HELICASE_CTER"/>
    <property type="match status" value="1"/>
</dbReference>
<evidence type="ECO:0000313" key="4">
    <source>
        <dbReference type="EMBL" id="RFS20491.1"/>
    </source>
</evidence>
<feature type="domain" description="Helicase ATP-binding" evidence="2">
    <location>
        <begin position="890"/>
        <end position="1045"/>
    </location>
</feature>
<dbReference type="CDD" id="cd18793">
    <property type="entry name" value="SF2_C_SNF"/>
    <property type="match status" value="1"/>
</dbReference>
<dbReference type="GO" id="GO:0005524">
    <property type="term" value="F:ATP binding"/>
    <property type="evidence" value="ECO:0007669"/>
    <property type="project" value="InterPro"/>
</dbReference>
<dbReference type="Gene3D" id="3.40.50.10810">
    <property type="entry name" value="Tandem AAA-ATPase domain"/>
    <property type="match status" value="1"/>
</dbReference>
<dbReference type="SMART" id="SM00487">
    <property type="entry name" value="DEXDc"/>
    <property type="match status" value="1"/>
</dbReference>
<dbReference type="PANTHER" id="PTHR10799">
    <property type="entry name" value="SNF2/RAD54 HELICASE FAMILY"/>
    <property type="match status" value="1"/>
</dbReference>
<feature type="domain" description="Helicase C-terminal" evidence="3">
    <location>
        <begin position="1168"/>
        <end position="1326"/>
    </location>
</feature>
<dbReference type="OrthoDB" id="9760715at2"/>